<gene>
    <name evidence="2" type="ORF">MOV08_01285</name>
</gene>
<dbReference type="Pfam" id="PF03995">
    <property type="entry name" value="Inhibitor_I36"/>
    <property type="match status" value="1"/>
</dbReference>
<dbReference type="EMBL" id="CP095749">
    <property type="protein sequence ID" value="WEB38075.1"/>
    <property type="molecule type" value="Genomic_DNA"/>
</dbReference>
<keyword evidence="3" id="KW-1185">Reference proteome</keyword>
<dbReference type="Proteomes" id="UP001218629">
    <property type="component" value="Chromosome"/>
</dbReference>
<evidence type="ECO:0000313" key="2">
    <source>
        <dbReference type="EMBL" id="WEB38075.1"/>
    </source>
</evidence>
<evidence type="ECO:0000256" key="1">
    <source>
        <dbReference type="SAM" id="SignalP"/>
    </source>
</evidence>
<organism evidence="2 3">
    <name type="scientific">Streptomyces yunnanensis</name>
    <dbReference type="NCBI Taxonomy" id="156453"/>
    <lineage>
        <taxon>Bacteria</taxon>
        <taxon>Bacillati</taxon>
        <taxon>Actinomycetota</taxon>
        <taxon>Actinomycetes</taxon>
        <taxon>Kitasatosporales</taxon>
        <taxon>Streptomycetaceae</taxon>
        <taxon>Streptomyces</taxon>
    </lineage>
</organism>
<feature type="chain" id="PRO_5046055162" evidence="1">
    <location>
        <begin position="30"/>
        <end position="124"/>
    </location>
</feature>
<feature type="signal peptide" evidence="1">
    <location>
        <begin position="1"/>
        <end position="29"/>
    </location>
</feature>
<sequence length="124" mass="12819">MRIQHLAAALGPLAAATALALAATVPAYAGNGAALPARARAAAACPEGSVCFWSKSEFGGEMRAAQYPEHDCEATPFQPARSVYNNSDETRSFFAGPRCSVRVGTLQPGGSARSVSLASWGTVY</sequence>
<protein>
    <submittedName>
        <fullName evidence="2">Peptidase inhibitor family I36 protein</fullName>
    </submittedName>
</protein>
<name>A0ABY7ZZL3_9ACTN</name>
<proteinExistence type="predicted"/>
<evidence type="ECO:0000313" key="3">
    <source>
        <dbReference type="Proteomes" id="UP001218629"/>
    </source>
</evidence>
<dbReference type="RefSeq" id="WP_275305813.1">
    <property type="nucleotide sequence ID" value="NZ_CP095749.1"/>
</dbReference>
<accession>A0ABY7ZZL3</accession>
<keyword evidence="1" id="KW-0732">Signal</keyword>
<reference evidence="2 3" key="1">
    <citation type="submission" date="2022-03" db="EMBL/GenBank/DDBJ databases">
        <title>Streptomyces yunnanensis P86,complete genome.</title>
        <authorList>
            <person name="Chen S."/>
            <person name="Zhang Q."/>
        </authorList>
    </citation>
    <scope>NUCLEOTIDE SEQUENCE [LARGE SCALE GENOMIC DNA]</scope>
    <source>
        <strain evidence="2 3">P86</strain>
    </source>
</reference>